<evidence type="ECO:0000256" key="1">
    <source>
        <dbReference type="SAM" id="SignalP"/>
    </source>
</evidence>
<reference evidence="3" key="2">
    <citation type="submission" date="2021-09" db="EMBL/GenBank/DDBJ databases">
        <authorList>
            <person name="Jia N."/>
            <person name="Wang J."/>
            <person name="Shi W."/>
            <person name="Du L."/>
            <person name="Sun Y."/>
            <person name="Zhan W."/>
            <person name="Jiang J."/>
            <person name="Wang Q."/>
            <person name="Zhang B."/>
            <person name="Ji P."/>
            <person name="Sakyi L.B."/>
            <person name="Cui X."/>
            <person name="Yuan T."/>
            <person name="Jiang B."/>
            <person name="Yang W."/>
            <person name="Lam T.T.-Y."/>
            <person name="Chang Q."/>
            <person name="Ding S."/>
            <person name="Wang X."/>
            <person name="Zhu J."/>
            <person name="Ruan X."/>
            <person name="Zhao L."/>
            <person name="Wei J."/>
            <person name="Que T."/>
            <person name="Du C."/>
            <person name="Cheng J."/>
            <person name="Dai P."/>
            <person name="Han X."/>
            <person name="Huang E."/>
            <person name="Gao Y."/>
            <person name="Liu J."/>
            <person name="Shao H."/>
            <person name="Ye R."/>
            <person name="Li L."/>
            <person name="Wei W."/>
            <person name="Wang X."/>
            <person name="Wang C."/>
            <person name="Huo Q."/>
            <person name="Li W."/>
            <person name="Guo W."/>
            <person name="Chen H."/>
            <person name="Chen S."/>
            <person name="Zhou L."/>
            <person name="Zhou L."/>
            <person name="Ni X."/>
            <person name="Tian J."/>
            <person name="Zhou Y."/>
            <person name="Sheng Y."/>
            <person name="Liu T."/>
            <person name="Pan Y."/>
            <person name="Xia L."/>
            <person name="Li J."/>
            <person name="Zhao F."/>
            <person name="Cao W."/>
        </authorList>
    </citation>
    <scope>NUCLEOTIDE SEQUENCE</scope>
    <source>
        <strain evidence="3">Rmic-2018</strain>
        <tissue evidence="3">Larvae</tissue>
    </source>
</reference>
<organism evidence="3 4">
    <name type="scientific">Rhipicephalus microplus</name>
    <name type="common">Cattle tick</name>
    <name type="synonym">Boophilus microplus</name>
    <dbReference type="NCBI Taxonomy" id="6941"/>
    <lineage>
        <taxon>Eukaryota</taxon>
        <taxon>Metazoa</taxon>
        <taxon>Ecdysozoa</taxon>
        <taxon>Arthropoda</taxon>
        <taxon>Chelicerata</taxon>
        <taxon>Arachnida</taxon>
        <taxon>Acari</taxon>
        <taxon>Parasitiformes</taxon>
        <taxon>Ixodida</taxon>
        <taxon>Ixodoidea</taxon>
        <taxon>Ixodidae</taxon>
        <taxon>Rhipicephalinae</taxon>
        <taxon>Rhipicephalus</taxon>
        <taxon>Boophilus</taxon>
    </lineage>
</organism>
<dbReference type="EMBL" id="JABSTU010000004">
    <property type="protein sequence ID" value="KAH8033216.1"/>
    <property type="molecule type" value="Genomic_DNA"/>
</dbReference>
<keyword evidence="1" id="KW-0732">Signal</keyword>
<sequence length="189" mass="20671">MTGSNRLRFLGYIVAHLVATVEGAHETTNVVTGVPTATAATTRSFEADVDEALNLLSRKALPMVSELLTSGELSPACSSSLIKLFIHLRLKEPWALRMVTANGLVPTNLLEGSLVSLGGYEQCLKTRVHDYQGEVLLKGRYCTLFAQMPKDAMRDIVKRFHAAGMLRSTKKTSYVPASSSRTPADMQMR</sequence>
<comment type="caution">
    <text evidence="3">The sequence shown here is derived from an EMBL/GenBank/DDBJ whole genome shotgun (WGS) entry which is preliminary data.</text>
</comment>
<feature type="signal peptide" evidence="1">
    <location>
        <begin position="1"/>
        <end position="23"/>
    </location>
</feature>
<feature type="chain" id="PRO_5039893350" description="Nose resistant-to-fluoxetine protein N-terminal domain-containing protein" evidence="1">
    <location>
        <begin position="24"/>
        <end position="189"/>
    </location>
</feature>
<reference evidence="3" key="1">
    <citation type="journal article" date="2020" name="Cell">
        <title>Large-Scale Comparative Analyses of Tick Genomes Elucidate Their Genetic Diversity and Vector Capacities.</title>
        <authorList>
            <consortium name="Tick Genome and Microbiome Consortium (TIGMIC)"/>
            <person name="Jia N."/>
            <person name="Wang J."/>
            <person name="Shi W."/>
            <person name="Du L."/>
            <person name="Sun Y."/>
            <person name="Zhan W."/>
            <person name="Jiang J.F."/>
            <person name="Wang Q."/>
            <person name="Zhang B."/>
            <person name="Ji P."/>
            <person name="Bell-Sakyi L."/>
            <person name="Cui X.M."/>
            <person name="Yuan T.T."/>
            <person name="Jiang B.G."/>
            <person name="Yang W.F."/>
            <person name="Lam T.T."/>
            <person name="Chang Q.C."/>
            <person name="Ding S.J."/>
            <person name="Wang X.J."/>
            <person name="Zhu J.G."/>
            <person name="Ruan X.D."/>
            <person name="Zhao L."/>
            <person name="Wei J.T."/>
            <person name="Ye R.Z."/>
            <person name="Que T.C."/>
            <person name="Du C.H."/>
            <person name="Zhou Y.H."/>
            <person name="Cheng J.X."/>
            <person name="Dai P.F."/>
            <person name="Guo W.B."/>
            <person name="Han X.H."/>
            <person name="Huang E.J."/>
            <person name="Li L.F."/>
            <person name="Wei W."/>
            <person name="Gao Y.C."/>
            <person name="Liu J.Z."/>
            <person name="Shao H.Z."/>
            <person name="Wang X."/>
            <person name="Wang C.C."/>
            <person name="Yang T.C."/>
            <person name="Huo Q.B."/>
            <person name="Li W."/>
            <person name="Chen H.Y."/>
            <person name="Chen S.E."/>
            <person name="Zhou L.G."/>
            <person name="Ni X.B."/>
            <person name="Tian J.H."/>
            <person name="Sheng Y."/>
            <person name="Liu T."/>
            <person name="Pan Y.S."/>
            <person name="Xia L.Y."/>
            <person name="Li J."/>
            <person name="Zhao F."/>
            <person name="Cao W.C."/>
        </authorList>
    </citation>
    <scope>NUCLEOTIDE SEQUENCE</scope>
    <source>
        <strain evidence="3">Rmic-2018</strain>
    </source>
</reference>
<dbReference type="AlphaFoldDB" id="A0A9J6EGS2"/>
<dbReference type="Pfam" id="PF20146">
    <property type="entry name" value="NRF"/>
    <property type="match status" value="1"/>
</dbReference>
<protein>
    <recommendedName>
        <fullName evidence="2">Nose resistant-to-fluoxetine protein N-terminal domain-containing protein</fullName>
    </recommendedName>
</protein>
<proteinExistence type="predicted"/>
<evidence type="ECO:0000313" key="3">
    <source>
        <dbReference type="EMBL" id="KAH8033216.1"/>
    </source>
</evidence>
<dbReference type="VEuPathDB" id="VectorBase:LOC119162147"/>
<evidence type="ECO:0000259" key="2">
    <source>
        <dbReference type="Pfam" id="PF20146"/>
    </source>
</evidence>
<dbReference type="Proteomes" id="UP000821866">
    <property type="component" value="Chromosome 2"/>
</dbReference>
<accession>A0A9J6EGS2</accession>
<keyword evidence="4" id="KW-1185">Reference proteome</keyword>
<evidence type="ECO:0000313" key="4">
    <source>
        <dbReference type="Proteomes" id="UP000821866"/>
    </source>
</evidence>
<gene>
    <name evidence="3" type="ORF">HPB51_008426</name>
</gene>
<feature type="domain" description="Nose resistant-to-fluoxetine protein N-terminal" evidence="2">
    <location>
        <begin position="77"/>
        <end position="150"/>
    </location>
</feature>
<dbReference type="InterPro" id="IPR006621">
    <property type="entry name" value="Nose-resist-to-fluoxetine_N"/>
</dbReference>
<name>A0A9J6EGS2_RHIMP</name>